<dbReference type="AlphaFoldDB" id="A0A9W7E0U2"/>
<dbReference type="Pfam" id="PF06925">
    <property type="entry name" value="MGDG_synth"/>
    <property type="match status" value="1"/>
</dbReference>
<evidence type="ECO:0000313" key="9">
    <source>
        <dbReference type="Proteomes" id="UP001165082"/>
    </source>
</evidence>
<dbReference type="EC" id="2.4.1.46" evidence="2"/>
<proteinExistence type="inferred from homology"/>
<dbReference type="GO" id="GO:0009247">
    <property type="term" value="P:glycolipid biosynthetic process"/>
    <property type="evidence" value="ECO:0007669"/>
    <property type="project" value="InterPro"/>
</dbReference>
<evidence type="ECO:0000256" key="4">
    <source>
        <dbReference type="ARBA" id="ARBA00022679"/>
    </source>
</evidence>
<dbReference type="PANTHER" id="PTHR43025">
    <property type="entry name" value="MONOGALACTOSYLDIACYLGLYCEROL SYNTHASE"/>
    <property type="match status" value="1"/>
</dbReference>
<accession>A0A9W7E0U2</accession>
<protein>
    <recommendedName>
        <fullName evidence="2">monogalactosyldiacylglycerol synthase</fullName>
        <ecNumber evidence="2">2.4.1.46</ecNumber>
    </recommendedName>
</protein>
<keyword evidence="3" id="KW-0328">Glycosyltransferase</keyword>
<comment type="subcellular location">
    <subcellularLocation>
        <location evidence="5">Plastid</location>
        <location evidence="5">Chloroplast membrane</location>
    </subcellularLocation>
</comment>
<name>A0A9W7E0U2_9STRA</name>
<dbReference type="PANTHER" id="PTHR43025:SF3">
    <property type="entry name" value="MONOGALACTOSYLDIACYLGLYCEROL SYNTHASE 1, CHLOROPLASTIC"/>
    <property type="match status" value="1"/>
</dbReference>
<comment type="similarity">
    <text evidence="1">Belongs to the glycosyltransferase 28 family.</text>
</comment>
<feature type="domain" description="Glycosyl transferase family 28 C-terminal" evidence="6">
    <location>
        <begin position="240"/>
        <end position="335"/>
    </location>
</feature>
<sequence>MTTGEMTTGEMTTGEMTTGGFAKSITKLDPTVTCDVVDIYTTYGNVFPFKDYPELYKIMTSFSNGILWKWFYEGGETELGIFTNRVLTELACRDSFKECLSRVGFNRSPTVKDGVEDYVVPDDGGGRANMLVSVHPLTQDLPLKLRDELDKEDGRRTPFVTVCTDLGSASRSWFHEGADCIVVPTQVLEDKAKQVCREGDRRHDGGRVRRIGLPIRPEFMATKGKVDYKVDAGLDSGKPMVLVVGGGDGMGGIVETAKAVIGKAKEDGGTVVVVCGSNKEAKGELEGEFGGDGDVKVLGYTTEMAMYMNAADVLVTKGGPGTIAEAACVGVATVISSFLPGQEEGNVDFVSDGGWGGFIDNNEGIGDEVGRLLRDDEEREIRGNKAKEMGRGEASDEIAKLLLGML</sequence>
<dbReference type="SUPFAM" id="SSF53756">
    <property type="entry name" value="UDP-Glycosyltransferase/glycogen phosphorylase"/>
    <property type="match status" value="1"/>
</dbReference>
<evidence type="ECO:0000259" key="7">
    <source>
        <dbReference type="Pfam" id="PF06925"/>
    </source>
</evidence>
<dbReference type="Gene3D" id="3.40.50.2000">
    <property type="entry name" value="Glycogen Phosphorylase B"/>
    <property type="match status" value="1"/>
</dbReference>
<comment type="caution">
    <text evidence="8">The sequence shown here is derived from an EMBL/GenBank/DDBJ whole genome shotgun (WGS) entry which is preliminary data.</text>
</comment>
<reference evidence="8" key="1">
    <citation type="submission" date="2022-07" db="EMBL/GenBank/DDBJ databases">
        <title>Genome analysis of Parmales, a sister group of diatoms, reveals the evolutionary specialization of diatoms from phago-mixotrophs to photoautotrophs.</title>
        <authorList>
            <person name="Ban H."/>
            <person name="Sato S."/>
            <person name="Yoshikawa S."/>
            <person name="Kazumasa Y."/>
            <person name="Nakamura Y."/>
            <person name="Ichinomiya M."/>
            <person name="Saitoh K."/>
            <person name="Sato N."/>
            <person name="Blanc-Mathieu R."/>
            <person name="Endo H."/>
            <person name="Kuwata A."/>
            <person name="Ogata H."/>
        </authorList>
    </citation>
    <scope>NUCLEOTIDE SEQUENCE</scope>
</reference>
<evidence type="ECO:0000313" key="8">
    <source>
        <dbReference type="EMBL" id="GMH63829.1"/>
    </source>
</evidence>
<dbReference type="GO" id="GO:0031969">
    <property type="term" value="C:chloroplast membrane"/>
    <property type="evidence" value="ECO:0007669"/>
    <property type="project" value="UniProtKB-SubCell"/>
</dbReference>
<organism evidence="8 9">
    <name type="scientific">Triparma retinervis</name>
    <dbReference type="NCBI Taxonomy" id="2557542"/>
    <lineage>
        <taxon>Eukaryota</taxon>
        <taxon>Sar</taxon>
        <taxon>Stramenopiles</taxon>
        <taxon>Ochrophyta</taxon>
        <taxon>Bolidophyceae</taxon>
        <taxon>Parmales</taxon>
        <taxon>Triparmaceae</taxon>
        <taxon>Triparma</taxon>
    </lineage>
</organism>
<dbReference type="Proteomes" id="UP001165082">
    <property type="component" value="Unassembled WGS sequence"/>
</dbReference>
<feature type="domain" description="Diacylglycerol glucosyltransferase N-terminal" evidence="7">
    <location>
        <begin position="128"/>
        <end position="194"/>
    </location>
</feature>
<dbReference type="InterPro" id="IPR007235">
    <property type="entry name" value="Glyco_trans_28_C"/>
</dbReference>
<gene>
    <name evidence="8" type="ORF">TrRE_jg5142</name>
</gene>
<dbReference type="GO" id="GO:0046509">
    <property type="term" value="F:1,2-diacylglycerol 3-beta-galactosyltransferase activity"/>
    <property type="evidence" value="ECO:0007669"/>
    <property type="project" value="UniProtKB-EC"/>
</dbReference>
<evidence type="ECO:0000259" key="6">
    <source>
        <dbReference type="Pfam" id="PF04101"/>
    </source>
</evidence>
<dbReference type="InterPro" id="IPR050519">
    <property type="entry name" value="Glycosyltransf_28_UgtP"/>
</dbReference>
<evidence type="ECO:0000256" key="1">
    <source>
        <dbReference type="ARBA" id="ARBA00006962"/>
    </source>
</evidence>
<dbReference type="InterPro" id="IPR009695">
    <property type="entry name" value="Diacylglyc_glucosyltr_N"/>
</dbReference>
<keyword evidence="9" id="KW-1185">Reference proteome</keyword>
<evidence type="ECO:0000256" key="2">
    <source>
        <dbReference type="ARBA" id="ARBA00012615"/>
    </source>
</evidence>
<evidence type="ECO:0000256" key="3">
    <source>
        <dbReference type="ARBA" id="ARBA00022676"/>
    </source>
</evidence>
<dbReference type="OrthoDB" id="200404at2759"/>
<evidence type="ECO:0000256" key="5">
    <source>
        <dbReference type="ARBA" id="ARBA00046299"/>
    </source>
</evidence>
<dbReference type="Pfam" id="PF04101">
    <property type="entry name" value="Glyco_tran_28_C"/>
    <property type="match status" value="1"/>
</dbReference>
<dbReference type="EMBL" id="BRXZ01001153">
    <property type="protein sequence ID" value="GMH63829.1"/>
    <property type="molecule type" value="Genomic_DNA"/>
</dbReference>
<keyword evidence="4" id="KW-0808">Transferase</keyword>